<geneLocation type="plasmid" evidence="2">
    <name>p1</name>
</geneLocation>
<dbReference type="SUPFAM" id="SSF54292">
    <property type="entry name" value="2Fe-2S ferredoxin-like"/>
    <property type="match status" value="1"/>
</dbReference>
<dbReference type="CDD" id="cd00207">
    <property type="entry name" value="fer2"/>
    <property type="match status" value="1"/>
</dbReference>
<dbReference type="PROSITE" id="PS51085">
    <property type="entry name" value="2FE2S_FER_2"/>
    <property type="match status" value="1"/>
</dbReference>
<dbReference type="Gene3D" id="3.10.20.30">
    <property type="match status" value="1"/>
</dbReference>
<keyword evidence="2" id="KW-0614">Plasmid</keyword>
<dbReference type="AlphaFoldDB" id="A0AAU8BUL3"/>
<evidence type="ECO:0000259" key="1">
    <source>
        <dbReference type="PROSITE" id="PS51085"/>
    </source>
</evidence>
<dbReference type="InterPro" id="IPR036010">
    <property type="entry name" value="2Fe-2S_ferredoxin-like_sf"/>
</dbReference>
<reference evidence="2" key="1">
    <citation type="submission" date="2023-01" db="EMBL/GenBank/DDBJ databases">
        <title>Vibrio sp. CB1-14 genome sequencing.</title>
        <authorList>
            <person name="Otstavnykh N."/>
            <person name="Isaeva M."/>
            <person name="Meleshko D."/>
        </authorList>
    </citation>
    <scope>NUCLEOTIDE SEQUENCE</scope>
    <source>
        <strain evidence="2">CB1-14</strain>
        <plasmid evidence="2">p1</plasmid>
    </source>
</reference>
<accession>A0AAU8BUL3</accession>
<dbReference type="KEGG" id="vck:PG915_24390"/>
<feature type="domain" description="2Fe-2S ferredoxin-type" evidence="1">
    <location>
        <begin position="1"/>
        <end position="79"/>
    </location>
</feature>
<dbReference type="InterPro" id="IPR001041">
    <property type="entry name" value="2Fe-2S_ferredoxin-type"/>
</dbReference>
<organism evidence="2">
    <name type="scientific">Vibrio chaetopteri</name>
    <dbReference type="NCBI Taxonomy" id="3016528"/>
    <lineage>
        <taxon>Bacteria</taxon>
        <taxon>Pseudomonadati</taxon>
        <taxon>Pseudomonadota</taxon>
        <taxon>Gammaproteobacteria</taxon>
        <taxon>Vibrionales</taxon>
        <taxon>Vibrionaceae</taxon>
        <taxon>Vibrio</taxon>
    </lineage>
</organism>
<dbReference type="RefSeq" id="WP_353500417.1">
    <property type="nucleotide sequence ID" value="NZ_CP115922.1"/>
</dbReference>
<dbReference type="EMBL" id="CP115922">
    <property type="protein sequence ID" value="XCD19299.1"/>
    <property type="molecule type" value="Genomic_DNA"/>
</dbReference>
<dbReference type="Pfam" id="PF00111">
    <property type="entry name" value="Fer2"/>
    <property type="match status" value="1"/>
</dbReference>
<name>A0AAU8BUL3_9VIBR</name>
<gene>
    <name evidence="2" type="ORF">PG915_24390</name>
</gene>
<evidence type="ECO:0000313" key="2">
    <source>
        <dbReference type="EMBL" id="XCD19299.1"/>
    </source>
</evidence>
<sequence>MKVNDKPIQSNPNESVLVCLERHGIKLDSCCREGICGDCKKQCTGKPEYMSEPLGYLQEGEVLTCIARASSNINLEIKV</sequence>
<dbReference type="InterPro" id="IPR012675">
    <property type="entry name" value="Beta-grasp_dom_sf"/>
</dbReference>
<proteinExistence type="predicted"/>
<protein>
    <submittedName>
        <fullName evidence="2">2Fe-2S iron-sulfur cluster-binding protein</fullName>
    </submittedName>
</protein>
<dbReference type="GO" id="GO:0051536">
    <property type="term" value="F:iron-sulfur cluster binding"/>
    <property type="evidence" value="ECO:0007669"/>
    <property type="project" value="InterPro"/>
</dbReference>